<dbReference type="Proteomes" id="UP000674416">
    <property type="component" value="Unassembled WGS sequence"/>
</dbReference>
<evidence type="ECO:0000313" key="2">
    <source>
        <dbReference type="Proteomes" id="UP000674416"/>
    </source>
</evidence>
<evidence type="ECO:0000313" key="1">
    <source>
        <dbReference type="EMBL" id="MBP1082826.1"/>
    </source>
</evidence>
<dbReference type="RefSeq" id="WP_158320278.1">
    <property type="nucleotide sequence ID" value="NZ_JAFDST010000004.1"/>
</dbReference>
<accession>A0ABS4CZK8</accession>
<gene>
    <name evidence="1" type="ORF">JOC74_003336</name>
</gene>
<protein>
    <submittedName>
        <fullName evidence="1">NAD(P)-dependent dehydrogenase (Short-subunit alcohol dehydrogenase family)</fullName>
    </submittedName>
</protein>
<name>A0ABS4CZK8_9BACI</name>
<keyword evidence="2" id="KW-1185">Reference proteome</keyword>
<organism evidence="1 2">
    <name type="scientific">Bacillus capparidis</name>
    <dbReference type="NCBI Taxonomy" id="1840411"/>
    <lineage>
        <taxon>Bacteria</taxon>
        <taxon>Bacillati</taxon>
        <taxon>Bacillota</taxon>
        <taxon>Bacilli</taxon>
        <taxon>Bacillales</taxon>
        <taxon>Bacillaceae</taxon>
        <taxon>Bacillus</taxon>
    </lineage>
</organism>
<dbReference type="EMBL" id="JAFDST010000004">
    <property type="protein sequence ID" value="MBP1082826.1"/>
    <property type="molecule type" value="Genomic_DNA"/>
</dbReference>
<reference evidence="1 2" key="1">
    <citation type="submission" date="2021-01" db="EMBL/GenBank/DDBJ databases">
        <title>Genomic Encyclopedia of Type Strains, Phase IV (KMG-IV): sequencing the most valuable type-strain genomes for metagenomic binning, comparative biology and taxonomic classification.</title>
        <authorList>
            <person name="Goeker M."/>
        </authorList>
    </citation>
    <scope>NUCLEOTIDE SEQUENCE [LARGE SCALE GENOMIC DNA]</scope>
    <source>
        <strain evidence="1 2">DSM 103394</strain>
    </source>
</reference>
<comment type="caution">
    <text evidence="1">The sequence shown here is derived from an EMBL/GenBank/DDBJ whole genome shotgun (WGS) entry which is preliminary data.</text>
</comment>
<sequence>MLKKSEEKVAIVTGGSREIGQKIVRNGVSVIVNFKPQLNRLSMSLSPKSKARVRPP</sequence>
<proteinExistence type="predicted"/>